<dbReference type="PROSITE" id="PS50878">
    <property type="entry name" value="RT_POL"/>
    <property type="match status" value="1"/>
</dbReference>
<evidence type="ECO:0000259" key="1">
    <source>
        <dbReference type="PROSITE" id="PS50878"/>
    </source>
</evidence>
<evidence type="ECO:0000313" key="2">
    <source>
        <dbReference type="Ensembl" id="ENSGMOP00000048837.1"/>
    </source>
</evidence>
<dbReference type="PANTHER" id="PTHR33332">
    <property type="entry name" value="REVERSE TRANSCRIPTASE DOMAIN-CONTAINING PROTEIN"/>
    <property type="match status" value="1"/>
</dbReference>
<accession>A0A8C5FN16</accession>
<dbReference type="SUPFAM" id="SSF56672">
    <property type="entry name" value="DNA/RNA polymerases"/>
    <property type="match status" value="1"/>
</dbReference>
<dbReference type="InterPro" id="IPR043502">
    <property type="entry name" value="DNA/RNA_pol_sf"/>
</dbReference>
<sequence>MKKDIKQQRHKDELIALSKIKTNPKAFYSFAKKFKTPVSSVGPLLDSDNQLQSDPVRMGSILQEQYARAFSNPDKANLTEVRVSKLVAQSQSITDLVFDEQDVLGAIKAIDRYSAVGPEKFPAIILNECGLVLVTQLWRASLDSGDIAAKFKSQSVIPLFKKGNRSIAANYRPVSLTSHLIKMFERVFRAKLDDYIEAQNIINDDQHGFRTGRSCLTQLLHHVEDILNDLNADVNADILYLDFSKAFDKVDHAILLKKLNLYGIQGKVHRWLSNFLSGRTQHVVIDGVRSKVIRVLSGVPQGTVLGPLLFILYINDLFSVVKHSKIKVFADNSKLHKSIGSPTDCKLLQEDLHAVVRWATINNMELNESKFQLLQHGKNQELQKPYKLSTGLVINSDEVVKDLGVFIDKDLRWRKHITKKTAEAARKAGWVLRTFSIRDKSTMLLLFNTYVRSIVEYCCALWSPHLQCDVILIESIQRSFTAKIAGCSNLSYWDRLKRLKLYSLQRRRERYMVILVWKIFHGAIPNSVNLLFKHSERRGVTCVRPLGSSKYSSINTMIFHSFSSTASALYNAVPKNVKSIPTLIQFKAELDRFLQTIPDTPPTPGYTGANSNSLVEWASSKSQL</sequence>
<dbReference type="CDD" id="cd01650">
    <property type="entry name" value="RT_nLTR_like"/>
    <property type="match status" value="1"/>
</dbReference>
<reference evidence="2" key="1">
    <citation type="submission" date="2025-08" db="UniProtKB">
        <authorList>
            <consortium name="Ensembl"/>
        </authorList>
    </citation>
    <scope>IDENTIFICATION</scope>
</reference>
<dbReference type="GeneTree" id="ENSGT01150000286902"/>
<feature type="domain" description="Reverse transcriptase" evidence="1">
    <location>
        <begin position="140"/>
        <end position="394"/>
    </location>
</feature>
<proteinExistence type="predicted"/>
<organism evidence="2 3">
    <name type="scientific">Gadus morhua</name>
    <name type="common">Atlantic cod</name>
    <dbReference type="NCBI Taxonomy" id="8049"/>
    <lineage>
        <taxon>Eukaryota</taxon>
        <taxon>Metazoa</taxon>
        <taxon>Chordata</taxon>
        <taxon>Craniata</taxon>
        <taxon>Vertebrata</taxon>
        <taxon>Euteleostomi</taxon>
        <taxon>Actinopterygii</taxon>
        <taxon>Neopterygii</taxon>
        <taxon>Teleostei</taxon>
        <taxon>Neoteleostei</taxon>
        <taxon>Acanthomorphata</taxon>
        <taxon>Zeiogadaria</taxon>
        <taxon>Gadariae</taxon>
        <taxon>Gadiformes</taxon>
        <taxon>Gadoidei</taxon>
        <taxon>Gadidae</taxon>
        <taxon>Gadus</taxon>
    </lineage>
</organism>
<reference evidence="2" key="2">
    <citation type="submission" date="2025-09" db="UniProtKB">
        <authorList>
            <consortium name="Ensembl"/>
        </authorList>
    </citation>
    <scope>IDENTIFICATION</scope>
</reference>
<dbReference type="Ensembl" id="ENSGMOT00000051683.1">
    <property type="protein sequence ID" value="ENSGMOP00000048837.1"/>
    <property type="gene ID" value="ENSGMOG00000029293.1"/>
</dbReference>
<name>A0A8C5FN16_GADMO</name>
<dbReference type="Pfam" id="PF00078">
    <property type="entry name" value="RVT_1"/>
    <property type="match status" value="1"/>
</dbReference>
<dbReference type="AlphaFoldDB" id="A0A8C5FN16"/>
<dbReference type="InterPro" id="IPR000477">
    <property type="entry name" value="RT_dom"/>
</dbReference>
<protein>
    <recommendedName>
        <fullName evidence="1">Reverse transcriptase domain-containing protein</fullName>
    </recommendedName>
</protein>
<dbReference type="OMA" id="MEWILLE"/>
<dbReference type="PRINTS" id="PR01345">
    <property type="entry name" value="CERVTRCPTASE"/>
</dbReference>
<evidence type="ECO:0000313" key="3">
    <source>
        <dbReference type="Proteomes" id="UP000694546"/>
    </source>
</evidence>
<dbReference type="Proteomes" id="UP000694546">
    <property type="component" value="Chromosome 6"/>
</dbReference>
<keyword evidence="3" id="KW-1185">Reference proteome</keyword>